<accession>A0ACB8YQT2</accession>
<organism evidence="1 2">
    <name type="scientific">Smallanthus sonchifolius</name>
    <dbReference type="NCBI Taxonomy" id="185202"/>
    <lineage>
        <taxon>Eukaryota</taxon>
        <taxon>Viridiplantae</taxon>
        <taxon>Streptophyta</taxon>
        <taxon>Embryophyta</taxon>
        <taxon>Tracheophyta</taxon>
        <taxon>Spermatophyta</taxon>
        <taxon>Magnoliopsida</taxon>
        <taxon>eudicotyledons</taxon>
        <taxon>Gunneridae</taxon>
        <taxon>Pentapetalae</taxon>
        <taxon>asterids</taxon>
        <taxon>campanulids</taxon>
        <taxon>Asterales</taxon>
        <taxon>Asteraceae</taxon>
        <taxon>Asteroideae</taxon>
        <taxon>Heliantheae alliance</taxon>
        <taxon>Millerieae</taxon>
        <taxon>Smallanthus</taxon>
    </lineage>
</organism>
<dbReference type="Proteomes" id="UP001056120">
    <property type="component" value="Linkage Group LG27"/>
</dbReference>
<reference evidence="1 2" key="2">
    <citation type="journal article" date="2022" name="Mol. Ecol. Resour.">
        <title>The genomes of chicory, endive, great burdock and yacon provide insights into Asteraceae paleo-polyploidization history and plant inulin production.</title>
        <authorList>
            <person name="Fan W."/>
            <person name="Wang S."/>
            <person name="Wang H."/>
            <person name="Wang A."/>
            <person name="Jiang F."/>
            <person name="Liu H."/>
            <person name="Zhao H."/>
            <person name="Xu D."/>
            <person name="Zhang Y."/>
        </authorList>
    </citation>
    <scope>NUCLEOTIDE SEQUENCE [LARGE SCALE GENOMIC DNA]</scope>
    <source>
        <strain evidence="2">cv. Yunnan</strain>
        <tissue evidence="1">Leaves</tissue>
    </source>
</reference>
<evidence type="ECO:0000313" key="1">
    <source>
        <dbReference type="EMBL" id="KAI3686365.1"/>
    </source>
</evidence>
<reference evidence="2" key="1">
    <citation type="journal article" date="2022" name="Mol. Ecol. Resour.">
        <title>The genomes of chicory, endive, great burdock and yacon provide insights into Asteraceae palaeo-polyploidization history and plant inulin production.</title>
        <authorList>
            <person name="Fan W."/>
            <person name="Wang S."/>
            <person name="Wang H."/>
            <person name="Wang A."/>
            <person name="Jiang F."/>
            <person name="Liu H."/>
            <person name="Zhao H."/>
            <person name="Xu D."/>
            <person name="Zhang Y."/>
        </authorList>
    </citation>
    <scope>NUCLEOTIDE SEQUENCE [LARGE SCALE GENOMIC DNA]</scope>
    <source>
        <strain evidence="2">cv. Yunnan</strain>
    </source>
</reference>
<protein>
    <submittedName>
        <fullName evidence="1">Uncharacterized protein</fullName>
    </submittedName>
</protein>
<dbReference type="EMBL" id="CM042044">
    <property type="protein sequence ID" value="KAI3686365.1"/>
    <property type="molecule type" value="Genomic_DNA"/>
</dbReference>
<evidence type="ECO:0000313" key="2">
    <source>
        <dbReference type="Proteomes" id="UP001056120"/>
    </source>
</evidence>
<comment type="caution">
    <text evidence="1">The sequence shown here is derived from an EMBL/GenBank/DDBJ whole genome shotgun (WGS) entry which is preliminary data.</text>
</comment>
<proteinExistence type="predicted"/>
<keyword evidence="2" id="KW-1185">Reference proteome</keyword>
<sequence length="344" mass="38918">MSTVIETSYEKTRGTFLVPHIHQDFYLNTSLDMIHTILNVVFPLVSIILFIILVPVFWLFNLLRFCFKYVYPEKLAGKVILITGASTGIGEHMAIEFAKEGACLALVARREKQLDRVARQASALGSPNVIVIPADVSKHEECNRFVDQTIKHFGKLDYLVNNAAITTFGLFEDQTCVLDHASVMDVNFWGSVYTTHFALPHLRKYKGKIITICSCGGWFATPRVSIYNASKEALLSFFETLRIEVGSDIDITVVTPGLVETRLTNKEVLEEANAQWVPKISAKTCAKEIVSSIKRGDKYLTVPSWMKTIFLWKTLCPEIINSIMNFVFISWPKILSKRREISQL</sequence>
<gene>
    <name evidence="1" type="ORF">L1987_80040</name>
</gene>
<name>A0ACB8YQT2_9ASTR</name>